<evidence type="ECO:0000313" key="7">
    <source>
        <dbReference type="EMBL" id="TCD97917.1"/>
    </source>
</evidence>
<dbReference type="Proteomes" id="UP001221506">
    <property type="component" value="Chromosome"/>
</dbReference>
<evidence type="ECO:0000313" key="4">
    <source>
        <dbReference type="EMBL" id="TCD74647.1"/>
    </source>
</evidence>
<dbReference type="Proteomes" id="UP000292478">
    <property type="component" value="Unassembled WGS sequence"/>
</dbReference>
<dbReference type="EMBL" id="SHTC01000012">
    <property type="protein sequence ID" value="TCF58943.1"/>
    <property type="molecule type" value="Genomic_DNA"/>
</dbReference>
<dbReference type="EMBL" id="SHPO01000015">
    <property type="protein sequence ID" value="TCD78269.1"/>
    <property type="molecule type" value="Genomic_DNA"/>
</dbReference>
<dbReference type="EMBL" id="SZNG01000016">
    <property type="protein sequence ID" value="TPH34831.1"/>
    <property type="molecule type" value="Genomic_DNA"/>
</dbReference>
<dbReference type="SMART" id="SM00382">
    <property type="entry name" value="AAA"/>
    <property type="match status" value="1"/>
</dbReference>
<dbReference type="Pfam" id="PF13335">
    <property type="entry name" value="Mg_chelatase_C"/>
    <property type="match status" value="1"/>
</dbReference>
<evidence type="ECO:0000313" key="23">
    <source>
        <dbReference type="Proteomes" id="UP000293475"/>
    </source>
</evidence>
<evidence type="ECO:0000313" key="26">
    <source>
        <dbReference type="Proteomes" id="UP001221506"/>
    </source>
</evidence>
<dbReference type="Proteomes" id="UP000294241">
    <property type="component" value="Unassembled WGS sequence"/>
</dbReference>
<dbReference type="Proteomes" id="UP000293475">
    <property type="component" value="Unassembled WGS sequence"/>
</dbReference>
<dbReference type="InterPro" id="IPR003593">
    <property type="entry name" value="AAA+_ATPase"/>
</dbReference>
<dbReference type="EMBL" id="CP118598">
    <property type="protein sequence ID" value="WDY41014.1"/>
    <property type="molecule type" value="Genomic_DNA"/>
</dbReference>
<dbReference type="Proteomes" id="UP000293441">
    <property type="component" value="Unassembled WGS sequence"/>
</dbReference>
<protein>
    <submittedName>
        <fullName evidence="14">ATP-binding protein</fullName>
    </submittedName>
    <submittedName>
        <fullName evidence="15">YifB family Mg chelatase-like AAA ATPase</fullName>
    </submittedName>
</protein>
<dbReference type="SUPFAM" id="SSF54211">
    <property type="entry name" value="Ribosomal protein S5 domain 2-like"/>
    <property type="match status" value="1"/>
</dbReference>
<dbReference type="Pfam" id="PF13541">
    <property type="entry name" value="ChlI"/>
    <property type="match status" value="1"/>
</dbReference>
<dbReference type="NCBIfam" id="TIGR00368">
    <property type="entry name" value="YifB family Mg chelatase-like AAA ATPase"/>
    <property type="match status" value="1"/>
</dbReference>
<evidence type="ECO:0000313" key="24">
    <source>
        <dbReference type="Proteomes" id="UP000293701"/>
    </source>
</evidence>
<feature type="domain" description="AAA+ ATPase" evidence="3">
    <location>
        <begin position="220"/>
        <end position="403"/>
    </location>
</feature>
<evidence type="ECO:0000256" key="1">
    <source>
        <dbReference type="ARBA" id="ARBA00006354"/>
    </source>
</evidence>
<reference evidence="14" key="2">
    <citation type="journal article" date="2019" name="Appl. Environ. Microbiol.">
        <title>An in vitro enrichment strategy for formulating synergistic synbiotics.</title>
        <authorList>
            <person name="Kok C.R."/>
            <person name="Quintero D.F.G."/>
            <person name="Niyirora C."/>
            <person name="Rose D."/>
            <person name="Li A."/>
            <person name="Hutkins R."/>
        </authorList>
    </citation>
    <scope>NUCLEOTIDE SEQUENCE</scope>
    <source>
        <strain evidence="14">CR15</strain>
    </source>
</reference>
<dbReference type="EMBL" id="SHTF01000009">
    <property type="protein sequence ID" value="TCF64698.1"/>
    <property type="molecule type" value="Genomic_DNA"/>
</dbReference>
<organism evidence="11 20">
    <name type="scientific">Bifidobacterium longum subsp. longum</name>
    <dbReference type="NCBI Taxonomy" id="1679"/>
    <lineage>
        <taxon>Bacteria</taxon>
        <taxon>Bacillati</taxon>
        <taxon>Actinomycetota</taxon>
        <taxon>Actinomycetes</taxon>
        <taxon>Bifidobacteriales</taxon>
        <taxon>Bifidobacteriaceae</taxon>
        <taxon>Bifidobacterium</taxon>
    </lineage>
</organism>
<evidence type="ECO:0000256" key="2">
    <source>
        <dbReference type="SAM" id="MobiDB-lite"/>
    </source>
</evidence>
<evidence type="ECO:0000313" key="17">
    <source>
        <dbReference type="Proteomes" id="UP000292478"/>
    </source>
</evidence>
<dbReference type="PANTHER" id="PTHR32039:SF7">
    <property type="entry name" value="COMPETENCE PROTEIN COMM"/>
    <property type="match status" value="1"/>
</dbReference>
<dbReference type="GO" id="GO:0005524">
    <property type="term" value="F:ATP binding"/>
    <property type="evidence" value="ECO:0007669"/>
    <property type="project" value="UniProtKB-KW"/>
</dbReference>
<dbReference type="EMBL" id="SHPR01000018">
    <property type="protein sequence ID" value="TCD84102.1"/>
    <property type="molecule type" value="Genomic_DNA"/>
</dbReference>
<dbReference type="InterPro" id="IPR045006">
    <property type="entry name" value="CHLI-like"/>
</dbReference>
<evidence type="ECO:0000313" key="11">
    <source>
        <dbReference type="EMBL" id="TCF64698.1"/>
    </source>
</evidence>
<dbReference type="EMBL" id="SHPX01000016">
    <property type="protein sequence ID" value="TCD97917.1"/>
    <property type="molecule type" value="Genomic_DNA"/>
</dbReference>
<evidence type="ECO:0000313" key="10">
    <source>
        <dbReference type="EMBL" id="TCF58943.1"/>
    </source>
</evidence>
<dbReference type="OMA" id="WFAFGEL"/>
<comment type="similarity">
    <text evidence="1">Belongs to the Mg-chelatase subunits D/I family. ComM subfamily.</text>
</comment>
<dbReference type="EMBL" id="SHST01000021">
    <property type="protein sequence ID" value="TCF39805.1"/>
    <property type="molecule type" value="Genomic_DNA"/>
</dbReference>
<dbReference type="Pfam" id="PF01078">
    <property type="entry name" value="Mg_chelatase"/>
    <property type="match status" value="1"/>
</dbReference>
<dbReference type="EMBL" id="SHPM01000016">
    <property type="protein sequence ID" value="TCD74647.1"/>
    <property type="molecule type" value="Genomic_DNA"/>
</dbReference>
<dbReference type="Proteomes" id="UP000293137">
    <property type="component" value="Unassembled WGS sequence"/>
</dbReference>
<feature type="region of interest" description="Disordered" evidence="2">
    <location>
        <begin position="175"/>
        <end position="196"/>
    </location>
</feature>
<reference evidence="15 26" key="5">
    <citation type="submission" date="2023-02" db="EMBL/GenBank/DDBJ databases">
        <authorList>
            <person name="Pan L."/>
        </authorList>
    </citation>
    <scope>NUCLEOTIDE SEQUENCE [LARGE SCALE GENOMIC DNA]</scope>
    <source>
        <strain evidence="15 26">F2</strain>
    </source>
</reference>
<dbReference type="EMBL" id="SHTI01000015">
    <property type="protein sequence ID" value="TCF70932.1"/>
    <property type="molecule type" value="Genomic_DNA"/>
</dbReference>
<evidence type="ECO:0000313" key="9">
    <source>
        <dbReference type="EMBL" id="TCF39805.1"/>
    </source>
</evidence>
<dbReference type="Proteomes" id="UP000292241">
    <property type="component" value="Unassembled WGS sequence"/>
</dbReference>
<sequence>MAIGSTLSVGLIGLKAFIVQVQAFISPGLPYFSIIGLPDASLSEARERVKSACQATGFGWPQTRVTVNMSPAAMPKRGSSHDLAIAASVLCAAGAIGHDCLEDTIVLGEVNLDGSVLPIHGLLPIMLHAEERGVRKMIVPHRNLDEASMVDGLDVVGVRHVGELIELMGGDATYTIPDTPVTDETTTDQSPTSHPNDCGDMNEVLGQEHAKWALQVAAAGGHNLIMTGPPGSGKTMLASRMPGIMCPLNEAEQLEVASIRSLCGILPQYGITDMPPFEAPHHTASTAALVGGGSGIAVPGAITRAHRGILFLDEAPEFSARALQTLREPLESGYVALSRSKGSTYYPASFQLIMAANPCPCGYYYGTGERCACREKDRIRYFSRLSGPILDRVDIQMAVPPVSRIAAQSEPIGESSAGIQARVIRARQVAKDRFRQYGWVCNAQASGKWLHANTSLKAMELVNRALSNHQLTLRGADRAMRLSWTLADLAGRVSPTEQDVHQGIEMRTRMT</sequence>
<evidence type="ECO:0000313" key="21">
    <source>
        <dbReference type="Proteomes" id="UP000293137"/>
    </source>
</evidence>
<dbReference type="Proteomes" id="UP000292729">
    <property type="component" value="Unassembled WGS sequence"/>
</dbReference>
<evidence type="ECO:0000313" key="15">
    <source>
        <dbReference type="EMBL" id="WDY41014.1"/>
    </source>
</evidence>
<name>A0A087B0B4_BIFLL</name>
<evidence type="ECO:0000313" key="22">
    <source>
        <dbReference type="Proteomes" id="UP000293441"/>
    </source>
</evidence>
<dbReference type="GeneID" id="69577925"/>
<evidence type="ECO:0000313" key="5">
    <source>
        <dbReference type="EMBL" id="TCD78269.1"/>
    </source>
</evidence>
<dbReference type="InterPro" id="IPR000523">
    <property type="entry name" value="Mg_chelatse_chII-like_cat_dom"/>
</dbReference>
<dbReference type="Proteomes" id="UP000292751">
    <property type="component" value="Unassembled WGS sequence"/>
</dbReference>
<accession>A0A087B0B4</accession>
<dbReference type="Proteomes" id="UP000293701">
    <property type="component" value="Unassembled WGS sequence"/>
</dbReference>
<proteinExistence type="inferred from homology"/>
<evidence type="ECO:0000313" key="8">
    <source>
        <dbReference type="EMBL" id="TCE99648.1"/>
    </source>
</evidence>
<dbReference type="Proteomes" id="UP000315512">
    <property type="component" value="Unassembled WGS sequence"/>
</dbReference>
<reference evidence="16 17" key="1">
    <citation type="journal article" date="2018" name="Sci. Rep.">
        <title>Genomic diversity and distribution of Bifidobacterium longum subsp. longum across the human lifespan.</title>
        <authorList>
            <person name="Odamaki T."/>
            <person name="Bottacini F."/>
            <person name="Kato K."/>
            <person name="Mitsuyama E."/>
            <person name="Yoshida K."/>
            <person name="Horigome A."/>
            <person name="Xiao J.Z."/>
            <person name="van Sinderen D."/>
        </authorList>
    </citation>
    <scope>NUCLEOTIDE SEQUENCE [LARGE SCALE GENOMIC DNA]</scope>
    <source>
        <strain evidence="4 24">MCC10002</strain>
        <strain evidence="5 23">MCC10004</strain>
        <strain evidence="6 16">MCC10008</strain>
        <strain evidence="7 22">MCC10015</strain>
        <strain evidence="8 19">MCC10076</strain>
        <strain evidence="9 25">MCC10100</strain>
        <strain evidence="10 17">MCC10113</strain>
        <strain evidence="11 20">MCC10116</strain>
        <strain evidence="12 21">MCC10118</strain>
        <strain evidence="13 18">MCC10119</strain>
    </source>
</reference>
<reference evidence="11" key="3">
    <citation type="submission" date="2019-02" db="EMBL/GenBank/DDBJ databases">
        <authorList>
            <person name="Odamaki T."/>
        </authorList>
    </citation>
    <scope>NUCLEOTIDE SEQUENCE</scope>
    <source>
        <strain evidence="4">MCC10002</strain>
        <strain evidence="5">MCC10004</strain>
        <strain evidence="6">MCC10008</strain>
        <strain evidence="7">MCC10015</strain>
        <strain evidence="8">MCC10076</strain>
        <strain evidence="9">MCC10100</strain>
        <strain evidence="10">MCC10113</strain>
        <strain evidence="11">MCC10116</strain>
        <strain evidence="12">MCC10118</strain>
        <strain evidence="13">MCC10119</strain>
    </source>
</reference>
<dbReference type="Gene3D" id="3.30.230.10">
    <property type="match status" value="1"/>
</dbReference>
<evidence type="ECO:0000259" key="3">
    <source>
        <dbReference type="SMART" id="SM00382"/>
    </source>
</evidence>
<dbReference type="SUPFAM" id="SSF52540">
    <property type="entry name" value="P-loop containing nucleoside triphosphate hydrolases"/>
    <property type="match status" value="1"/>
</dbReference>
<dbReference type="EMBL" id="SHTH01000008">
    <property type="protein sequence ID" value="TCF70116.1"/>
    <property type="molecule type" value="Genomic_DNA"/>
</dbReference>
<evidence type="ECO:0000313" key="16">
    <source>
        <dbReference type="Proteomes" id="UP000292241"/>
    </source>
</evidence>
<evidence type="ECO:0000313" key="20">
    <source>
        <dbReference type="Proteomes" id="UP000292787"/>
    </source>
</evidence>
<dbReference type="InterPro" id="IPR004482">
    <property type="entry name" value="Mg_chelat-rel"/>
</dbReference>
<keyword evidence="14" id="KW-0067">ATP-binding</keyword>
<dbReference type="InterPro" id="IPR020568">
    <property type="entry name" value="Ribosomal_Su5_D2-typ_SF"/>
</dbReference>
<gene>
    <name evidence="14" type="ORF">FCO76_09510</name>
    <name evidence="4" type="ORF">MCC10002_0760</name>
    <name evidence="5" type="ORF">MCC10004_0893</name>
    <name evidence="6" type="ORF">MCC10008_0743</name>
    <name evidence="7" type="ORF">MCC10015_0869</name>
    <name evidence="8" type="ORF">MCC10076_0764</name>
    <name evidence="9" type="ORF">MCC10100_0786</name>
    <name evidence="10" type="ORF">MCC10113_0760</name>
    <name evidence="11" type="ORF">MCC10116_0839</name>
    <name evidence="12" type="ORF">MCC10118_0777</name>
    <name evidence="13" type="ORF">MCC10119_0852</name>
    <name evidence="15" type="ORF">PWA56_04110</name>
</gene>
<keyword evidence="14" id="KW-0547">Nucleotide-binding</keyword>
<evidence type="ECO:0000313" key="14">
    <source>
        <dbReference type="EMBL" id="TPH34831.1"/>
    </source>
</evidence>
<evidence type="ECO:0000313" key="12">
    <source>
        <dbReference type="EMBL" id="TCF70116.1"/>
    </source>
</evidence>
<dbReference type="CDD" id="cd00009">
    <property type="entry name" value="AAA"/>
    <property type="match status" value="1"/>
</dbReference>
<dbReference type="EMBL" id="SHRX01000011">
    <property type="protein sequence ID" value="TCE99648.1"/>
    <property type="molecule type" value="Genomic_DNA"/>
</dbReference>
<dbReference type="Proteomes" id="UP000292787">
    <property type="component" value="Unassembled WGS sequence"/>
</dbReference>
<dbReference type="InterPro" id="IPR014721">
    <property type="entry name" value="Ribsml_uS5_D2-typ_fold_subgr"/>
</dbReference>
<evidence type="ECO:0000313" key="6">
    <source>
        <dbReference type="EMBL" id="TCD84102.1"/>
    </source>
</evidence>
<evidence type="ECO:0000313" key="18">
    <source>
        <dbReference type="Proteomes" id="UP000292729"/>
    </source>
</evidence>
<dbReference type="PANTHER" id="PTHR32039">
    <property type="entry name" value="MAGNESIUM-CHELATASE SUBUNIT CHLI"/>
    <property type="match status" value="1"/>
</dbReference>
<feature type="compositionally biased region" description="Low complexity" evidence="2">
    <location>
        <begin position="175"/>
        <end position="188"/>
    </location>
</feature>
<evidence type="ECO:0000313" key="19">
    <source>
        <dbReference type="Proteomes" id="UP000292751"/>
    </source>
</evidence>
<dbReference type="AlphaFoldDB" id="A0A087B0B4"/>
<dbReference type="InterPro" id="IPR025158">
    <property type="entry name" value="Mg_chelat-rel_C"/>
</dbReference>
<dbReference type="InterPro" id="IPR027417">
    <property type="entry name" value="P-loop_NTPase"/>
</dbReference>
<evidence type="ECO:0000313" key="13">
    <source>
        <dbReference type="EMBL" id="TCF70932.1"/>
    </source>
</evidence>
<dbReference type="RefSeq" id="WP_007052067.1">
    <property type="nucleotide sequence ID" value="NZ_AP022379.1"/>
</dbReference>
<reference evidence="14" key="4">
    <citation type="submission" date="2019-04" db="EMBL/GenBank/DDBJ databases">
        <authorList>
            <person name="Kok C.R."/>
            <person name="Hutkins R."/>
        </authorList>
    </citation>
    <scope>NUCLEOTIDE SEQUENCE</scope>
    <source>
        <strain evidence="14">CR15</strain>
    </source>
</reference>
<dbReference type="Gene3D" id="3.40.50.300">
    <property type="entry name" value="P-loop containing nucleotide triphosphate hydrolases"/>
    <property type="match status" value="1"/>
</dbReference>
<evidence type="ECO:0000313" key="25">
    <source>
        <dbReference type="Proteomes" id="UP000294241"/>
    </source>
</evidence>